<feature type="domain" description="AB hydrolase-1" evidence="1">
    <location>
        <begin position="34"/>
        <end position="147"/>
    </location>
</feature>
<dbReference type="Pfam" id="PF00561">
    <property type="entry name" value="Abhydrolase_1"/>
    <property type="match status" value="1"/>
</dbReference>
<comment type="caution">
    <text evidence="2">The sequence shown here is derived from an EMBL/GenBank/DDBJ whole genome shotgun (WGS) entry which is preliminary data.</text>
</comment>
<dbReference type="InterPro" id="IPR029058">
    <property type="entry name" value="AB_hydrolase_fold"/>
</dbReference>
<evidence type="ECO:0000259" key="1">
    <source>
        <dbReference type="Pfam" id="PF00561"/>
    </source>
</evidence>
<dbReference type="EMBL" id="JACSQQ010000004">
    <property type="protein sequence ID" value="MBD7949473.1"/>
    <property type="molecule type" value="Genomic_DNA"/>
</dbReference>
<dbReference type="Proteomes" id="UP000641803">
    <property type="component" value="Unassembled WGS sequence"/>
</dbReference>
<dbReference type="InterPro" id="IPR050471">
    <property type="entry name" value="AB_hydrolase"/>
</dbReference>
<dbReference type="SUPFAM" id="SSF53474">
    <property type="entry name" value="alpha/beta-Hydrolases"/>
    <property type="match status" value="1"/>
</dbReference>
<reference evidence="2 3" key="1">
    <citation type="submission" date="2020-08" db="EMBL/GenBank/DDBJ databases">
        <title>A Genomic Blueprint of the Chicken Gut Microbiome.</title>
        <authorList>
            <person name="Gilroy R."/>
            <person name="Ravi A."/>
            <person name="Getino M."/>
            <person name="Pursley I."/>
            <person name="Horton D.L."/>
            <person name="Alikhan N.-F."/>
            <person name="Baker D."/>
            <person name="Gharbi K."/>
            <person name="Hall N."/>
            <person name="Watson M."/>
            <person name="Adriaenssens E.M."/>
            <person name="Foster-Nyarko E."/>
            <person name="Jarju S."/>
            <person name="Secka A."/>
            <person name="Antonio M."/>
            <person name="Oren A."/>
            <person name="Chaudhuri R."/>
            <person name="La Ragione R.M."/>
            <person name="Hildebrand F."/>
            <person name="Pallen M.J."/>
        </authorList>
    </citation>
    <scope>NUCLEOTIDE SEQUENCE [LARGE SCALE GENOMIC DNA]</scope>
    <source>
        <strain evidence="2 3">Sa4CUA1</strain>
    </source>
</reference>
<dbReference type="InterPro" id="IPR000073">
    <property type="entry name" value="AB_hydrolase_1"/>
</dbReference>
<keyword evidence="2" id="KW-0378">Hydrolase</keyword>
<dbReference type="PANTHER" id="PTHR43433">
    <property type="entry name" value="HYDROLASE, ALPHA/BETA FOLD FAMILY PROTEIN"/>
    <property type="match status" value="1"/>
</dbReference>
<evidence type="ECO:0000313" key="3">
    <source>
        <dbReference type="Proteomes" id="UP000641803"/>
    </source>
</evidence>
<proteinExistence type="predicted"/>
<name>A0ABR8RNU7_9CELL</name>
<accession>A0ABR8RNU7</accession>
<dbReference type="RefSeq" id="WP_191794779.1">
    <property type="nucleotide sequence ID" value="NZ_JACSQQ010000004.1"/>
</dbReference>
<dbReference type="PANTHER" id="PTHR43433:SF5">
    <property type="entry name" value="AB HYDROLASE-1 DOMAIN-CONTAINING PROTEIN"/>
    <property type="match status" value="1"/>
</dbReference>
<evidence type="ECO:0000313" key="2">
    <source>
        <dbReference type="EMBL" id="MBD7949473.1"/>
    </source>
</evidence>
<organism evidence="2 3">
    <name type="scientific">Oerskovia rustica</name>
    <dbReference type="NCBI Taxonomy" id="2762237"/>
    <lineage>
        <taxon>Bacteria</taxon>
        <taxon>Bacillati</taxon>
        <taxon>Actinomycetota</taxon>
        <taxon>Actinomycetes</taxon>
        <taxon>Micrococcales</taxon>
        <taxon>Cellulomonadaceae</taxon>
        <taxon>Oerskovia</taxon>
    </lineage>
</organism>
<dbReference type="GO" id="GO:0016787">
    <property type="term" value="F:hydrolase activity"/>
    <property type="evidence" value="ECO:0007669"/>
    <property type="project" value="UniProtKB-KW"/>
</dbReference>
<gene>
    <name evidence="2" type="ORF">H9652_03500</name>
</gene>
<protein>
    <submittedName>
        <fullName evidence="2">Alpha/beta hydrolase</fullName>
    </submittedName>
</protein>
<sequence>MTDTPTVSATFPATARTLQVPGATLHHEVRGHGPLVVLVGAPMDADAFAPLADLLATDHTVLTTDPRGIHRSTVDDPDRDTPPEVRADDLARLLTHLDAGPATVVGSSGGAVTALALVQSHPHLVRTVVAHEPPLDALMPDRERLHAATRELVDDHRAGDVVGAWRKFFAVGDIDVPDEMVEQMFGGERDPQQVADERFWFAHDLLGTTLFEPDVEALRASPVRVVVGVGEDSTGQLCDRASSALAALLGTTTTLFPGYHTGFVDDPAAFAQRLRRALGTA</sequence>
<dbReference type="Gene3D" id="3.40.50.1820">
    <property type="entry name" value="alpha/beta hydrolase"/>
    <property type="match status" value="1"/>
</dbReference>
<keyword evidence="3" id="KW-1185">Reference proteome</keyword>